<dbReference type="PANTHER" id="PTHR28008:SF1">
    <property type="entry name" value="DOMAIN PROTEIN, PUTATIVE (AFU_ORTHOLOGUE AFUA_3G10980)-RELATED"/>
    <property type="match status" value="1"/>
</dbReference>
<name>A0A1C6GKW9_9FIRM</name>
<evidence type="ECO:0000259" key="2">
    <source>
        <dbReference type="Pfam" id="PF04892"/>
    </source>
</evidence>
<evidence type="ECO:0000313" key="3">
    <source>
        <dbReference type="EMBL" id="SCJ45878.1"/>
    </source>
</evidence>
<evidence type="ECO:0000256" key="1">
    <source>
        <dbReference type="SAM" id="Phobius"/>
    </source>
</evidence>
<protein>
    <submittedName>
        <fullName evidence="3">Predicted integral membrane protein</fullName>
    </submittedName>
</protein>
<organism evidence="3">
    <name type="scientific">uncultured Anaerotruncus sp</name>
    <dbReference type="NCBI Taxonomy" id="905011"/>
    <lineage>
        <taxon>Bacteria</taxon>
        <taxon>Bacillati</taxon>
        <taxon>Bacillota</taxon>
        <taxon>Clostridia</taxon>
        <taxon>Eubacteriales</taxon>
        <taxon>Oscillospiraceae</taxon>
        <taxon>Anaerotruncus</taxon>
        <taxon>environmental samples</taxon>
    </lineage>
</organism>
<keyword evidence="1" id="KW-0472">Membrane</keyword>
<feature type="transmembrane region" description="Helical" evidence="1">
    <location>
        <begin position="125"/>
        <end position="145"/>
    </location>
</feature>
<feature type="domain" description="VanZ-like" evidence="2">
    <location>
        <begin position="15"/>
        <end position="141"/>
    </location>
</feature>
<gene>
    <name evidence="3" type="ORF">SAMEA3545359_00432</name>
</gene>
<dbReference type="AlphaFoldDB" id="A0A1C6GKW9"/>
<feature type="transmembrane region" description="Helical" evidence="1">
    <location>
        <begin position="93"/>
        <end position="113"/>
    </location>
</feature>
<dbReference type="PANTHER" id="PTHR28008">
    <property type="entry name" value="DOMAIN PROTEIN, PUTATIVE (AFU_ORTHOLOGUE AFUA_3G10980)-RELATED"/>
    <property type="match status" value="1"/>
</dbReference>
<dbReference type="NCBIfam" id="NF037970">
    <property type="entry name" value="vanZ_1"/>
    <property type="match status" value="1"/>
</dbReference>
<dbReference type="Pfam" id="PF04892">
    <property type="entry name" value="VanZ"/>
    <property type="match status" value="1"/>
</dbReference>
<dbReference type="EMBL" id="FMHG01000001">
    <property type="protein sequence ID" value="SCJ45878.1"/>
    <property type="molecule type" value="Genomic_DNA"/>
</dbReference>
<feature type="transmembrane region" description="Helical" evidence="1">
    <location>
        <begin position="66"/>
        <end position="86"/>
    </location>
</feature>
<keyword evidence="1" id="KW-0812">Transmembrane</keyword>
<keyword evidence="1" id="KW-1133">Transmembrane helix</keyword>
<proteinExistence type="predicted"/>
<accession>A0A1C6GKW9</accession>
<reference evidence="3" key="1">
    <citation type="submission" date="2015-09" db="EMBL/GenBank/DDBJ databases">
        <authorList>
            <consortium name="Pathogen Informatics"/>
        </authorList>
    </citation>
    <scope>NUCLEOTIDE SEQUENCE</scope>
    <source>
        <strain evidence="3">2789STDY5834896</strain>
    </source>
</reference>
<sequence>MTAQRKRQLFWTVLTAGYLLFIFCNSLQTAQVSGQRSLGVVAHINRLLENWSIPLAVTDHLVRKSAHFAEYALYGLLLAVTLGQYTRRLWPHLFTIFFCGLAGALCDETIQLFVPGRSGQVSDVLLDFAGVLAGILLCLLCRTAYRRCDKKPNSTGHDT</sequence>
<dbReference type="InterPro" id="IPR006976">
    <property type="entry name" value="VanZ-like"/>
</dbReference>